<evidence type="ECO:0000256" key="4">
    <source>
        <dbReference type="SAM" id="MobiDB-lite"/>
    </source>
</evidence>
<name>A0A3E2H908_SCYLI</name>
<comment type="similarity">
    <text evidence="3">Belongs to the UTP5 family.</text>
</comment>
<dbReference type="Pfam" id="PF04003">
    <property type="entry name" value="Utp12"/>
    <property type="match status" value="1"/>
</dbReference>
<dbReference type="OrthoDB" id="30195at2759"/>
<comment type="subcellular location">
    <subcellularLocation>
        <location evidence="1">Nucleus</location>
    </subcellularLocation>
</comment>
<dbReference type="GO" id="GO:0005730">
    <property type="term" value="C:nucleolus"/>
    <property type="evidence" value="ECO:0007669"/>
    <property type="project" value="TreeGrafter"/>
</dbReference>
<reference evidence="6 7" key="1">
    <citation type="submission" date="2018-05" db="EMBL/GenBank/DDBJ databases">
        <title>Draft genome sequence of Scytalidium lignicola DSM 105466, a ubiquitous saprotrophic fungus.</title>
        <authorList>
            <person name="Buettner E."/>
            <person name="Gebauer A.M."/>
            <person name="Hofrichter M."/>
            <person name="Liers C."/>
            <person name="Kellner H."/>
        </authorList>
    </citation>
    <scope>NUCLEOTIDE SEQUENCE [LARGE SCALE GENOMIC DNA]</scope>
    <source>
        <strain evidence="6 7">DSM 105466</strain>
    </source>
</reference>
<dbReference type="PANTHER" id="PTHR44267:SF1">
    <property type="entry name" value="WD REPEAT-CONTAINING PROTEIN 43"/>
    <property type="match status" value="1"/>
</dbReference>
<feature type="compositionally biased region" description="Acidic residues" evidence="4">
    <location>
        <begin position="118"/>
        <end position="127"/>
    </location>
</feature>
<keyword evidence="7" id="KW-1185">Reference proteome</keyword>
<feature type="non-terminal residue" evidence="6">
    <location>
        <position position="1"/>
    </location>
</feature>
<feature type="region of interest" description="Disordered" evidence="4">
    <location>
        <begin position="1"/>
        <end position="133"/>
    </location>
</feature>
<dbReference type="OMA" id="ITHQEME"/>
<evidence type="ECO:0000256" key="1">
    <source>
        <dbReference type="ARBA" id="ARBA00004123"/>
    </source>
</evidence>
<feature type="compositionally biased region" description="Acidic residues" evidence="4">
    <location>
        <begin position="363"/>
        <end position="411"/>
    </location>
</feature>
<feature type="non-terminal residue" evidence="6">
    <location>
        <position position="431"/>
    </location>
</feature>
<evidence type="ECO:0000256" key="2">
    <source>
        <dbReference type="ARBA" id="ARBA00023242"/>
    </source>
</evidence>
<protein>
    <recommendedName>
        <fullName evidence="5">Small-subunit processome Utp12 domain-containing protein</fullName>
    </recommendedName>
</protein>
<dbReference type="GO" id="GO:0000462">
    <property type="term" value="P:maturation of SSU-rRNA from tricistronic rRNA transcript (SSU-rRNA, 5.8S rRNA, LSU-rRNA)"/>
    <property type="evidence" value="ECO:0007669"/>
    <property type="project" value="TreeGrafter"/>
</dbReference>
<dbReference type="Proteomes" id="UP000258309">
    <property type="component" value="Unassembled WGS sequence"/>
</dbReference>
<feature type="compositionally biased region" description="Acidic residues" evidence="4">
    <location>
        <begin position="60"/>
        <end position="91"/>
    </location>
</feature>
<evidence type="ECO:0000256" key="3">
    <source>
        <dbReference type="ARBA" id="ARBA00038335"/>
    </source>
</evidence>
<feature type="domain" description="Small-subunit processome Utp12" evidence="5">
    <location>
        <begin position="180"/>
        <end position="283"/>
    </location>
</feature>
<dbReference type="InterPro" id="IPR007148">
    <property type="entry name" value="SSU_processome_Utp12"/>
</dbReference>
<dbReference type="AlphaFoldDB" id="A0A3E2H908"/>
<proteinExistence type="inferred from homology"/>
<gene>
    <name evidence="6" type="ORF">B7463_g6573</name>
</gene>
<sequence>MSTKRKLPTKLGQPIVKQSARPVGKGNLDESSTVVSGGGRAVTSGLSKRMNATEISSESSQEEDEEDDGIEAEEEDNDDEKDIEGLEDDAEDGLREKMDAEDLTMNDADATPKKTVPEDQEDNEESTEPAFGDLVRANGLEQIDVAGAFESETRTLSYAPRQRTTATSVGTVLTQALKTNDVALLESCLHNTDVKIIQATIERLESPLAGTLLQKLAERLHRRPGRAGSLMVWVQWTIIIHGGYLATQPDLVKRLAELHRVIDQRARSLQPLLSLKGKLDLLEAQLQLRKSMQNRNRGSDDEFEDEDEGVIYVEGQESDNEDGGVAINGTLNRLTRKADTGDMSGDESEQSEDMPLTNGMVAESDDEEEEDSEDEDLIDDEAQETDADTNDEADVDHDDLDSQGDDEESDDAAQAPPPKIKRVNGMFSKRG</sequence>
<keyword evidence="2" id="KW-0539">Nucleus</keyword>
<comment type="caution">
    <text evidence="6">The sequence shown here is derived from an EMBL/GenBank/DDBJ whole genome shotgun (WGS) entry which is preliminary data.</text>
</comment>
<dbReference type="PANTHER" id="PTHR44267">
    <property type="entry name" value="WD REPEAT-CONTAINING PROTEIN 43"/>
    <property type="match status" value="1"/>
</dbReference>
<organism evidence="6 7">
    <name type="scientific">Scytalidium lignicola</name>
    <name type="common">Hyphomycete</name>
    <dbReference type="NCBI Taxonomy" id="5539"/>
    <lineage>
        <taxon>Eukaryota</taxon>
        <taxon>Fungi</taxon>
        <taxon>Dikarya</taxon>
        <taxon>Ascomycota</taxon>
        <taxon>Pezizomycotina</taxon>
        <taxon>Leotiomycetes</taxon>
        <taxon>Leotiomycetes incertae sedis</taxon>
        <taxon>Scytalidium</taxon>
    </lineage>
</organism>
<dbReference type="InterPro" id="IPR052414">
    <property type="entry name" value="U3_snoRNA-assoc_WDR"/>
</dbReference>
<dbReference type="EMBL" id="NCSJ02000118">
    <property type="protein sequence ID" value="RFU29787.1"/>
    <property type="molecule type" value="Genomic_DNA"/>
</dbReference>
<feature type="region of interest" description="Disordered" evidence="4">
    <location>
        <begin position="314"/>
        <end position="431"/>
    </location>
</feature>
<accession>A0A3E2H908</accession>
<dbReference type="STRING" id="5539.A0A3E2H908"/>
<evidence type="ECO:0000313" key="7">
    <source>
        <dbReference type="Proteomes" id="UP000258309"/>
    </source>
</evidence>
<evidence type="ECO:0000259" key="5">
    <source>
        <dbReference type="Pfam" id="PF04003"/>
    </source>
</evidence>
<evidence type="ECO:0000313" key="6">
    <source>
        <dbReference type="EMBL" id="RFU29787.1"/>
    </source>
</evidence>